<dbReference type="Proteomes" id="UP001281147">
    <property type="component" value="Unassembled WGS sequence"/>
</dbReference>
<gene>
    <name evidence="1" type="ORF">LTR37_021163</name>
</gene>
<evidence type="ECO:0000313" key="1">
    <source>
        <dbReference type="EMBL" id="KAK3680556.1"/>
    </source>
</evidence>
<accession>A0ACC3MB45</accession>
<protein>
    <submittedName>
        <fullName evidence="1">Uncharacterized protein</fullName>
    </submittedName>
</protein>
<keyword evidence="2" id="KW-1185">Reference proteome</keyword>
<proteinExistence type="predicted"/>
<reference evidence="1" key="1">
    <citation type="submission" date="2023-07" db="EMBL/GenBank/DDBJ databases">
        <title>Black Yeasts Isolated from many extreme environments.</title>
        <authorList>
            <person name="Coleine C."/>
            <person name="Stajich J.E."/>
            <person name="Selbmann L."/>
        </authorList>
    </citation>
    <scope>NUCLEOTIDE SEQUENCE</scope>
    <source>
        <strain evidence="1">CCFEE 5714</strain>
    </source>
</reference>
<name>A0ACC3MB45_9PEZI</name>
<organism evidence="1 2">
    <name type="scientific">Vermiconidia calcicola</name>
    <dbReference type="NCBI Taxonomy" id="1690605"/>
    <lineage>
        <taxon>Eukaryota</taxon>
        <taxon>Fungi</taxon>
        <taxon>Dikarya</taxon>
        <taxon>Ascomycota</taxon>
        <taxon>Pezizomycotina</taxon>
        <taxon>Dothideomycetes</taxon>
        <taxon>Dothideomycetidae</taxon>
        <taxon>Mycosphaerellales</taxon>
        <taxon>Extremaceae</taxon>
        <taxon>Vermiconidia</taxon>
    </lineage>
</organism>
<comment type="caution">
    <text evidence="1">The sequence shown here is derived from an EMBL/GenBank/DDBJ whole genome shotgun (WGS) entry which is preliminary data.</text>
</comment>
<evidence type="ECO:0000313" key="2">
    <source>
        <dbReference type="Proteomes" id="UP001281147"/>
    </source>
</evidence>
<sequence length="559" mass="61212">MHNTSISNVHVNLCSTVLSLRGLRTVTQPYQDDSEEYTLCWNGEAWSIFGESNSGNDTEAVYRLLVDAVKTVSASDVHDVLIHNASNIACNIARALSHVSGPYAFVFFDRPQGRVFFGRDFLGRRSLLTRITESGEVIIASVSAGDPRDGWVEVEADGVYCLDLSASASCSALPGSQTQKVGSFVTGQAPYHFAQDAEAEVGLSNSVIPRLSLNKNTLPIHLPLTTASLAVANLETCLRESLVLRVLNIPDPPDYDNRKDFVSKARLAILFSGGLDCTVLARISHELLPASEPIDLLNVAFENPRIHKEARADLAGLTEAYELCPDRITGRTSYAELVRTSPARDWRFVAINVPYTETSEHRQEIISLMHPHNTVMDLSIACALYFAARGQGQIRSSASRGSLPYTTSARVLLSGLGADELFGGYTRHATAFRRGGYPALLDELELDVSRLGKRNLGRDDRVMAHWGREVRFPYLDEKLLSWALNVSLIEKCGFGEAEVQLSANDEGCRTLEPGKKVLRCLASKLGLEGVAREKKRAIQFGARTAKMQAGKTKGTQLLS</sequence>
<dbReference type="EMBL" id="JAUTXU010000443">
    <property type="protein sequence ID" value="KAK3680556.1"/>
    <property type="molecule type" value="Genomic_DNA"/>
</dbReference>